<keyword evidence="2" id="KW-0902">Two-component regulatory system</keyword>
<dbReference type="STRING" id="209880.SAMN02910343_00596"/>
<organism evidence="10 11">
    <name type="scientific">Allisonella histaminiformans</name>
    <dbReference type="NCBI Taxonomy" id="209880"/>
    <lineage>
        <taxon>Bacteria</taxon>
        <taxon>Bacillati</taxon>
        <taxon>Bacillota</taxon>
        <taxon>Negativicutes</taxon>
        <taxon>Veillonellales</taxon>
        <taxon>Veillonellaceae</taxon>
        <taxon>Allisonella</taxon>
    </lineage>
</organism>
<dbReference type="InterPro" id="IPR001789">
    <property type="entry name" value="Sig_transdc_resp-reg_receiver"/>
</dbReference>
<sequence length="234" mass="26432">MTNVLVVEDDQLIAELERDFLEANNYTVYLVNNGKDALATMDKVDINAILLDIMLPGEDGYSLCRKMRAMTDVPIIFVTAKNDEVDTIRGLGLGADDFIAKPFSPTELIARLHAHLERYNRLSRKQTAKASDGNELIIGNLIIRPKARQVILSGKNVALTGKEFDLLYFLAEHPNEVFSKEKLFEKIWSLDPVCEPATVTVHINRLRDKMKAATGRPFERIETVWGAGYRFHVD</sequence>
<dbReference type="PANTHER" id="PTHR48111">
    <property type="entry name" value="REGULATOR OF RPOS"/>
    <property type="match status" value="1"/>
</dbReference>
<evidence type="ECO:0000256" key="3">
    <source>
        <dbReference type="ARBA" id="ARBA00023015"/>
    </source>
</evidence>
<dbReference type="Proteomes" id="UP000199689">
    <property type="component" value="Unassembled WGS sequence"/>
</dbReference>
<reference evidence="10 11" key="1">
    <citation type="submission" date="2016-10" db="EMBL/GenBank/DDBJ databases">
        <authorList>
            <person name="de Groot N.N."/>
        </authorList>
    </citation>
    <scope>NUCLEOTIDE SEQUENCE [LARGE SCALE GENOMIC DNA]</scope>
    <source>
        <strain evidence="10 11">DSM 15230</strain>
    </source>
</reference>
<evidence type="ECO:0000259" key="8">
    <source>
        <dbReference type="PROSITE" id="PS50110"/>
    </source>
</evidence>
<dbReference type="PROSITE" id="PS50110">
    <property type="entry name" value="RESPONSE_REGULATORY"/>
    <property type="match status" value="1"/>
</dbReference>
<keyword evidence="1 6" id="KW-0597">Phosphoprotein</keyword>
<evidence type="ECO:0000256" key="5">
    <source>
        <dbReference type="ARBA" id="ARBA00023163"/>
    </source>
</evidence>
<name>A0A1G5VEB4_9FIRM</name>
<dbReference type="FunFam" id="3.40.50.2300:FF:000001">
    <property type="entry name" value="DNA-binding response regulator PhoB"/>
    <property type="match status" value="1"/>
</dbReference>
<dbReference type="Gene3D" id="3.40.50.2300">
    <property type="match status" value="1"/>
</dbReference>
<dbReference type="RefSeq" id="WP_091363691.1">
    <property type="nucleotide sequence ID" value="NZ_FMXA01000006.1"/>
</dbReference>
<dbReference type="Gene3D" id="1.10.10.10">
    <property type="entry name" value="Winged helix-like DNA-binding domain superfamily/Winged helix DNA-binding domain"/>
    <property type="match status" value="1"/>
</dbReference>
<dbReference type="InterPro" id="IPR036388">
    <property type="entry name" value="WH-like_DNA-bd_sf"/>
</dbReference>
<keyword evidence="5" id="KW-0804">Transcription</keyword>
<evidence type="ECO:0000259" key="9">
    <source>
        <dbReference type="PROSITE" id="PS51755"/>
    </source>
</evidence>
<dbReference type="GO" id="GO:0005829">
    <property type="term" value="C:cytosol"/>
    <property type="evidence" value="ECO:0007669"/>
    <property type="project" value="TreeGrafter"/>
</dbReference>
<dbReference type="CDD" id="cd17574">
    <property type="entry name" value="REC_OmpR"/>
    <property type="match status" value="1"/>
</dbReference>
<keyword evidence="11" id="KW-1185">Reference proteome</keyword>
<gene>
    <name evidence="10" type="ORF">SAMN02910343_00596</name>
</gene>
<dbReference type="GO" id="GO:0032993">
    <property type="term" value="C:protein-DNA complex"/>
    <property type="evidence" value="ECO:0007669"/>
    <property type="project" value="TreeGrafter"/>
</dbReference>
<keyword evidence="3" id="KW-0805">Transcription regulation</keyword>
<evidence type="ECO:0000256" key="1">
    <source>
        <dbReference type="ARBA" id="ARBA00022553"/>
    </source>
</evidence>
<protein>
    <submittedName>
        <fullName evidence="10">DNA-binding response regulator, OmpR family, contains REC and winged-helix (WHTH) domain</fullName>
    </submittedName>
</protein>
<dbReference type="SUPFAM" id="SSF52172">
    <property type="entry name" value="CheY-like"/>
    <property type="match status" value="1"/>
</dbReference>
<evidence type="ECO:0000256" key="6">
    <source>
        <dbReference type="PROSITE-ProRule" id="PRU00169"/>
    </source>
</evidence>
<feature type="modified residue" description="4-aspartylphosphate" evidence="6">
    <location>
        <position position="52"/>
    </location>
</feature>
<dbReference type="AlphaFoldDB" id="A0A1G5VEB4"/>
<keyword evidence="4 7" id="KW-0238">DNA-binding</keyword>
<dbReference type="SMART" id="SM00862">
    <property type="entry name" value="Trans_reg_C"/>
    <property type="match status" value="1"/>
</dbReference>
<dbReference type="InterPro" id="IPR011006">
    <property type="entry name" value="CheY-like_superfamily"/>
</dbReference>
<evidence type="ECO:0000256" key="4">
    <source>
        <dbReference type="ARBA" id="ARBA00023125"/>
    </source>
</evidence>
<feature type="domain" description="OmpR/PhoB-type" evidence="9">
    <location>
        <begin position="133"/>
        <end position="233"/>
    </location>
</feature>
<feature type="domain" description="Response regulatory" evidence="8">
    <location>
        <begin position="3"/>
        <end position="116"/>
    </location>
</feature>
<evidence type="ECO:0000256" key="2">
    <source>
        <dbReference type="ARBA" id="ARBA00023012"/>
    </source>
</evidence>
<dbReference type="InterPro" id="IPR001867">
    <property type="entry name" value="OmpR/PhoB-type_DNA-bd"/>
</dbReference>
<accession>A0A1G5VEB4</accession>
<dbReference type="GO" id="GO:0006355">
    <property type="term" value="P:regulation of DNA-templated transcription"/>
    <property type="evidence" value="ECO:0007669"/>
    <property type="project" value="InterPro"/>
</dbReference>
<dbReference type="CDD" id="cd00383">
    <property type="entry name" value="trans_reg_C"/>
    <property type="match status" value="1"/>
</dbReference>
<dbReference type="InterPro" id="IPR039420">
    <property type="entry name" value="WalR-like"/>
</dbReference>
<evidence type="ECO:0000313" key="10">
    <source>
        <dbReference type="EMBL" id="SDA44233.1"/>
    </source>
</evidence>
<dbReference type="Gene3D" id="6.10.250.690">
    <property type="match status" value="1"/>
</dbReference>
<proteinExistence type="predicted"/>
<dbReference type="Pfam" id="PF00486">
    <property type="entry name" value="Trans_reg_C"/>
    <property type="match status" value="1"/>
</dbReference>
<dbReference type="PANTHER" id="PTHR48111:SF2">
    <property type="entry name" value="RESPONSE REGULATOR SAER"/>
    <property type="match status" value="1"/>
</dbReference>
<evidence type="ECO:0000256" key="7">
    <source>
        <dbReference type="PROSITE-ProRule" id="PRU01091"/>
    </source>
</evidence>
<dbReference type="FunFam" id="1.10.10.10:FF:000018">
    <property type="entry name" value="DNA-binding response regulator ResD"/>
    <property type="match status" value="1"/>
</dbReference>
<dbReference type="SMART" id="SM00448">
    <property type="entry name" value="REC"/>
    <property type="match status" value="1"/>
</dbReference>
<dbReference type="OrthoDB" id="25887at2"/>
<dbReference type="GO" id="GO:0000156">
    <property type="term" value="F:phosphorelay response regulator activity"/>
    <property type="evidence" value="ECO:0007669"/>
    <property type="project" value="TreeGrafter"/>
</dbReference>
<dbReference type="GeneID" id="87755633"/>
<evidence type="ECO:0000313" key="11">
    <source>
        <dbReference type="Proteomes" id="UP000199689"/>
    </source>
</evidence>
<dbReference type="GO" id="GO:0000976">
    <property type="term" value="F:transcription cis-regulatory region binding"/>
    <property type="evidence" value="ECO:0007669"/>
    <property type="project" value="TreeGrafter"/>
</dbReference>
<feature type="DNA-binding region" description="OmpR/PhoB-type" evidence="7">
    <location>
        <begin position="133"/>
        <end position="233"/>
    </location>
</feature>
<dbReference type="EMBL" id="FMXA01000006">
    <property type="protein sequence ID" value="SDA44233.1"/>
    <property type="molecule type" value="Genomic_DNA"/>
</dbReference>
<dbReference type="Pfam" id="PF00072">
    <property type="entry name" value="Response_reg"/>
    <property type="match status" value="1"/>
</dbReference>
<dbReference type="PROSITE" id="PS51755">
    <property type="entry name" value="OMPR_PHOB"/>
    <property type="match status" value="1"/>
</dbReference>